<dbReference type="PROSITE" id="PS50102">
    <property type="entry name" value="RRM"/>
    <property type="match status" value="1"/>
</dbReference>
<dbReference type="InterPro" id="IPR056276">
    <property type="entry name" value="AtC3H46-like_PABC-like"/>
</dbReference>
<evidence type="ECO:0000256" key="3">
    <source>
        <dbReference type="ARBA" id="ARBA00022833"/>
    </source>
</evidence>
<evidence type="ECO:0000256" key="4">
    <source>
        <dbReference type="ARBA" id="ARBA00022884"/>
    </source>
</evidence>
<evidence type="ECO:0000256" key="5">
    <source>
        <dbReference type="ARBA" id="ARBA00023125"/>
    </source>
</evidence>
<dbReference type="EMBL" id="JBBWWR010000008">
    <property type="protein sequence ID" value="KAK8962200.1"/>
    <property type="molecule type" value="Genomic_DNA"/>
</dbReference>
<evidence type="ECO:0000256" key="2">
    <source>
        <dbReference type="ARBA" id="ARBA00022771"/>
    </source>
</evidence>
<dbReference type="Pfam" id="PF23182">
    <property type="entry name" value="PABC_AtC3H46"/>
    <property type="match status" value="1"/>
</dbReference>
<evidence type="ECO:0000256" key="7">
    <source>
        <dbReference type="PROSITE-ProRule" id="PRU00723"/>
    </source>
</evidence>
<keyword evidence="3 7" id="KW-0862">Zinc</keyword>
<evidence type="ECO:0000313" key="11">
    <source>
        <dbReference type="Proteomes" id="UP001412067"/>
    </source>
</evidence>
<evidence type="ECO:0000256" key="6">
    <source>
        <dbReference type="PROSITE-ProRule" id="PRU00176"/>
    </source>
</evidence>
<keyword evidence="2 7" id="KW-0863">Zinc-finger</keyword>
<dbReference type="Pfam" id="PF00076">
    <property type="entry name" value="RRM_1"/>
    <property type="match status" value="1"/>
</dbReference>
<gene>
    <name evidence="10" type="ORF">KSP40_PGU014612</name>
</gene>
<keyword evidence="5" id="KW-0238">DNA-binding</keyword>
<name>A0ABR2MDI2_9ASPA</name>
<dbReference type="PROSITE" id="PS50103">
    <property type="entry name" value="ZF_C3H1"/>
    <property type="match status" value="1"/>
</dbReference>
<proteinExistence type="predicted"/>
<dbReference type="Pfam" id="PF00642">
    <property type="entry name" value="zf-CCCH"/>
    <property type="match status" value="1"/>
</dbReference>
<dbReference type="SMART" id="SM00360">
    <property type="entry name" value="RRM"/>
    <property type="match status" value="1"/>
</dbReference>
<accession>A0ABR2MDI2</accession>
<dbReference type="InterPro" id="IPR000571">
    <property type="entry name" value="Znf_CCCH"/>
</dbReference>
<dbReference type="SUPFAM" id="SSF90229">
    <property type="entry name" value="CCCH zinc finger"/>
    <property type="match status" value="1"/>
</dbReference>
<organism evidence="10 11">
    <name type="scientific">Platanthera guangdongensis</name>
    <dbReference type="NCBI Taxonomy" id="2320717"/>
    <lineage>
        <taxon>Eukaryota</taxon>
        <taxon>Viridiplantae</taxon>
        <taxon>Streptophyta</taxon>
        <taxon>Embryophyta</taxon>
        <taxon>Tracheophyta</taxon>
        <taxon>Spermatophyta</taxon>
        <taxon>Magnoliopsida</taxon>
        <taxon>Liliopsida</taxon>
        <taxon>Asparagales</taxon>
        <taxon>Orchidaceae</taxon>
        <taxon>Orchidoideae</taxon>
        <taxon>Orchideae</taxon>
        <taxon>Orchidinae</taxon>
        <taxon>Platanthera</taxon>
    </lineage>
</organism>
<evidence type="ECO:0000313" key="10">
    <source>
        <dbReference type="EMBL" id="KAK8962200.1"/>
    </source>
</evidence>
<dbReference type="InterPro" id="IPR035979">
    <property type="entry name" value="RBD_domain_sf"/>
</dbReference>
<dbReference type="SUPFAM" id="SSF54928">
    <property type="entry name" value="RNA-binding domain, RBD"/>
    <property type="match status" value="1"/>
</dbReference>
<keyword evidence="4 6" id="KW-0694">RNA-binding</keyword>
<feature type="domain" description="RRM" evidence="8">
    <location>
        <begin position="359"/>
        <end position="434"/>
    </location>
</feature>
<feature type="domain" description="C3H1-type" evidence="9">
    <location>
        <begin position="202"/>
        <end position="229"/>
    </location>
</feature>
<dbReference type="PANTHER" id="PTHR24009">
    <property type="entry name" value="RNA-BINDING (RRM/RBD/RNP MOTIFS)"/>
    <property type="match status" value="1"/>
</dbReference>
<keyword evidence="1 7" id="KW-0479">Metal-binding</keyword>
<sequence length="552" mass="62845">MDEDSKCREGEAHKEEQIMGFKELVEDTKSKCQVGEADMEDPVEEFNGEQSVSAKLVMEIGNCTQRLLQRIQKLEPENASKICGYLLLQHSLEKLMEYAMGSDEQIHSLITEAKSYLVSSPKLNSYDHLHPYVRRFSSPSSFRMPAPINLHANQHQFIHNLDHISHKNEIWGTEEQFLPLSSAGFDPSINFYLPDGGVGSRSRSPLTCHYFNKGYCKHGQSCKFSHGHVGGDIVCQIPGFGSNEFTLDDTIFSPGSLERLGTEIAELLKERRGLPVSIASLPMMYQEMYGKTLQAEGYLTESQRHGKTGFGLTKLLAQLRNIRLMERPHGQHFVVLVEDAPKYMELQNEINDHGASSSHQIYLTFPAESTFTDADVQNYFDQFGPVHDVRIPRQEKRMFGFVSFFRPQTVRQILAAGHPHIICGARVLVKPYKEKSKLAERKFSDKLDAQMYQPYLPFDMDNGLSARQRGSDLFELHRNQQFEDCRTSFEQQLDKMPDQLNSLFISSPKNVDDGKTWQMGSNCSDHDRLQIQLPDSPFASPRFGSSNPYRVI</sequence>
<keyword evidence="11" id="KW-1185">Reference proteome</keyword>
<protein>
    <submittedName>
        <fullName evidence="10">Zinc finger CCCH domain-containing protein 18</fullName>
    </submittedName>
</protein>
<feature type="zinc finger region" description="C3H1-type" evidence="7">
    <location>
        <begin position="202"/>
        <end position="229"/>
    </location>
</feature>
<comment type="caution">
    <text evidence="10">The sequence shown here is derived from an EMBL/GenBank/DDBJ whole genome shotgun (WGS) entry which is preliminary data.</text>
</comment>
<dbReference type="Gene3D" id="4.10.1000.10">
    <property type="entry name" value="Zinc finger, CCCH-type"/>
    <property type="match status" value="1"/>
</dbReference>
<dbReference type="PANTHER" id="PTHR24009:SF0">
    <property type="entry name" value="ZINC FINGER CCCH DOMAIN-CONTAINING PROTEIN 18"/>
    <property type="match status" value="1"/>
</dbReference>
<dbReference type="InterPro" id="IPR012677">
    <property type="entry name" value="Nucleotide-bd_a/b_plait_sf"/>
</dbReference>
<reference evidence="10 11" key="1">
    <citation type="journal article" date="2022" name="Nat. Plants">
        <title>Genomes of leafy and leafless Platanthera orchids illuminate the evolution of mycoheterotrophy.</title>
        <authorList>
            <person name="Li M.H."/>
            <person name="Liu K.W."/>
            <person name="Li Z."/>
            <person name="Lu H.C."/>
            <person name="Ye Q.L."/>
            <person name="Zhang D."/>
            <person name="Wang J.Y."/>
            <person name="Li Y.F."/>
            <person name="Zhong Z.M."/>
            <person name="Liu X."/>
            <person name="Yu X."/>
            <person name="Liu D.K."/>
            <person name="Tu X.D."/>
            <person name="Liu B."/>
            <person name="Hao Y."/>
            <person name="Liao X.Y."/>
            <person name="Jiang Y.T."/>
            <person name="Sun W.H."/>
            <person name="Chen J."/>
            <person name="Chen Y.Q."/>
            <person name="Ai Y."/>
            <person name="Zhai J.W."/>
            <person name="Wu S.S."/>
            <person name="Zhou Z."/>
            <person name="Hsiao Y.Y."/>
            <person name="Wu W.L."/>
            <person name="Chen Y.Y."/>
            <person name="Lin Y.F."/>
            <person name="Hsu J.L."/>
            <person name="Li C.Y."/>
            <person name="Wang Z.W."/>
            <person name="Zhao X."/>
            <person name="Zhong W.Y."/>
            <person name="Ma X.K."/>
            <person name="Ma L."/>
            <person name="Huang J."/>
            <person name="Chen G.Z."/>
            <person name="Huang M.Z."/>
            <person name="Huang L."/>
            <person name="Peng D.H."/>
            <person name="Luo Y.B."/>
            <person name="Zou S.Q."/>
            <person name="Chen S.P."/>
            <person name="Lan S."/>
            <person name="Tsai W.C."/>
            <person name="Van de Peer Y."/>
            <person name="Liu Z.J."/>
        </authorList>
    </citation>
    <scope>NUCLEOTIDE SEQUENCE [LARGE SCALE GENOMIC DNA]</scope>
    <source>
        <strain evidence="10">Lor288</strain>
    </source>
</reference>
<evidence type="ECO:0000259" key="8">
    <source>
        <dbReference type="PROSITE" id="PS50102"/>
    </source>
</evidence>
<evidence type="ECO:0000259" key="9">
    <source>
        <dbReference type="PROSITE" id="PS50103"/>
    </source>
</evidence>
<dbReference type="InterPro" id="IPR000504">
    <property type="entry name" value="RRM_dom"/>
</dbReference>
<dbReference type="InterPro" id="IPR036855">
    <property type="entry name" value="Znf_CCCH_sf"/>
</dbReference>
<dbReference type="Proteomes" id="UP001412067">
    <property type="component" value="Unassembled WGS sequence"/>
</dbReference>
<dbReference type="Gene3D" id="3.30.70.330">
    <property type="match status" value="1"/>
</dbReference>
<evidence type="ECO:0000256" key="1">
    <source>
        <dbReference type="ARBA" id="ARBA00022723"/>
    </source>
</evidence>